<dbReference type="PRINTS" id="PR00035">
    <property type="entry name" value="HTHGNTR"/>
</dbReference>
<dbReference type="InterPro" id="IPR000524">
    <property type="entry name" value="Tscrpt_reg_HTH_GntR"/>
</dbReference>
<organism evidence="5 6">
    <name type="scientific">Vibrio stylophorae</name>
    <dbReference type="NCBI Taxonomy" id="659351"/>
    <lineage>
        <taxon>Bacteria</taxon>
        <taxon>Pseudomonadati</taxon>
        <taxon>Pseudomonadota</taxon>
        <taxon>Gammaproteobacteria</taxon>
        <taxon>Vibrionales</taxon>
        <taxon>Vibrionaceae</taxon>
        <taxon>Vibrio</taxon>
    </lineage>
</organism>
<keyword evidence="6" id="KW-1185">Reference proteome</keyword>
<dbReference type="Gene3D" id="1.10.10.10">
    <property type="entry name" value="Winged helix-like DNA-binding domain superfamily/Winged helix DNA-binding domain"/>
    <property type="match status" value="1"/>
</dbReference>
<dbReference type="InterPro" id="IPR036390">
    <property type="entry name" value="WH_DNA-bd_sf"/>
</dbReference>
<evidence type="ECO:0000259" key="4">
    <source>
        <dbReference type="PROSITE" id="PS50949"/>
    </source>
</evidence>
<dbReference type="PANTHER" id="PTHR44846:SF1">
    <property type="entry name" value="MANNOSYL-D-GLYCERATE TRANSPORT_METABOLISM SYSTEM REPRESSOR MNGR-RELATED"/>
    <property type="match status" value="1"/>
</dbReference>
<dbReference type="InterPro" id="IPR036388">
    <property type="entry name" value="WH-like_DNA-bd_sf"/>
</dbReference>
<dbReference type="Pfam" id="PF07702">
    <property type="entry name" value="UTRA"/>
    <property type="match status" value="1"/>
</dbReference>
<dbReference type="InterPro" id="IPR011663">
    <property type="entry name" value="UTRA"/>
</dbReference>
<sequence length="248" mass="28181">MLYQHDLPLYLQIKNAILERIISGVYHDKLPGEHTLSSEFEVARGTIKQAIDTLVLDGVLIKRQGKGTFINQETVTHLHRDYPVVTVSQPNPSQLTTKLLTMMDIMADSELAQLMQMSPGMPLICLERVHYKTQEIVGYTRTYLNGLLYSGLSSYQVERGLYEQLRELFGNSPSRIIEQIEAVNVNAEIANKLGIAVDQAALCVRRMGFDRENHVAELSYNYLANSQILLQLTASQTNQDHEWWCTLK</sequence>
<dbReference type="SUPFAM" id="SSF46785">
    <property type="entry name" value="Winged helix' DNA-binding domain"/>
    <property type="match status" value="1"/>
</dbReference>
<keyword evidence="1" id="KW-0805">Transcription regulation</keyword>
<dbReference type="Proteomes" id="UP000838672">
    <property type="component" value="Unassembled WGS sequence"/>
</dbReference>
<protein>
    <submittedName>
        <fullName evidence="5">HTH-type transcriptional repressor GamR</fullName>
    </submittedName>
</protein>
<dbReference type="Pfam" id="PF00392">
    <property type="entry name" value="GntR"/>
    <property type="match status" value="1"/>
</dbReference>
<dbReference type="InterPro" id="IPR028978">
    <property type="entry name" value="Chorismate_lyase_/UTRA_dom_sf"/>
</dbReference>
<name>A0ABM8ZX79_9VIBR</name>
<dbReference type="Gene3D" id="3.40.1410.10">
    <property type="entry name" value="Chorismate lyase-like"/>
    <property type="match status" value="1"/>
</dbReference>
<evidence type="ECO:0000256" key="2">
    <source>
        <dbReference type="ARBA" id="ARBA00023125"/>
    </source>
</evidence>
<gene>
    <name evidence="5" type="primary">gamR</name>
    <name evidence="5" type="ORF">VST7929_02895</name>
</gene>
<keyword evidence="2" id="KW-0238">DNA-binding</keyword>
<dbReference type="SMART" id="SM00866">
    <property type="entry name" value="UTRA"/>
    <property type="match status" value="1"/>
</dbReference>
<keyword evidence="3" id="KW-0804">Transcription</keyword>
<dbReference type="RefSeq" id="WP_237468128.1">
    <property type="nucleotide sequence ID" value="NZ_CAKLDI010000002.1"/>
</dbReference>
<dbReference type="PROSITE" id="PS50949">
    <property type="entry name" value="HTH_GNTR"/>
    <property type="match status" value="1"/>
</dbReference>
<evidence type="ECO:0000313" key="5">
    <source>
        <dbReference type="EMBL" id="CAH0535260.1"/>
    </source>
</evidence>
<dbReference type="SUPFAM" id="SSF64288">
    <property type="entry name" value="Chorismate lyase-like"/>
    <property type="match status" value="1"/>
</dbReference>
<dbReference type="SMART" id="SM00345">
    <property type="entry name" value="HTH_GNTR"/>
    <property type="match status" value="1"/>
</dbReference>
<reference evidence="5" key="1">
    <citation type="submission" date="2021-11" db="EMBL/GenBank/DDBJ databases">
        <authorList>
            <person name="Rodrigo-Torres L."/>
            <person name="Arahal R. D."/>
            <person name="Lucena T."/>
        </authorList>
    </citation>
    <scope>NUCLEOTIDE SEQUENCE</scope>
    <source>
        <strain evidence="5">CECT 7929</strain>
    </source>
</reference>
<dbReference type="PANTHER" id="PTHR44846">
    <property type="entry name" value="MANNOSYL-D-GLYCERATE TRANSPORT/METABOLISM SYSTEM REPRESSOR MNGR-RELATED"/>
    <property type="match status" value="1"/>
</dbReference>
<dbReference type="InterPro" id="IPR050679">
    <property type="entry name" value="Bact_HTH_transcr_reg"/>
</dbReference>
<evidence type="ECO:0000256" key="1">
    <source>
        <dbReference type="ARBA" id="ARBA00023015"/>
    </source>
</evidence>
<evidence type="ECO:0000313" key="6">
    <source>
        <dbReference type="Proteomes" id="UP000838672"/>
    </source>
</evidence>
<feature type="domain" description="HTH gntR-type" evidence="4">
    <location>
        <begin position="7"/>
        <end position="73"/>
    </location>
</feature>
<dbReference type="EMBL" id="CAKLDI010000002">
    <property type="protein sequence ID" value="CAH0535260.1"/>
    <property type="molecule type" value="Genomic_DNA"/>
</dbReference>
<accession>A0ABM8ZX79</accession>
<comment type="caution">
    <text evidence="5">The sequence shown here is derived from an EMBL/GenBank/DDBJ whole genome shotgun (WGS) entry which is preliminary data.</text>
</comment>
<evidence type="ECO:0000256" key="3">
    <source>
        <dbReference type="ARBA" id="ARBA00023163"/>
    </source>
</evidence>
<dbReference type="CDD" id="cd07377">
    <property type="entry name" value="WHTH_GntR"/>
    <property type="match status" value="1"/>
</dbReference>
<proteinExistence type="predicted"/>